<dbReference type="AlphaFoldDB" id="A0AA39KGE8"/>
<proteinExistence type="predicted"/>
<evidence type="ECO:0000256" key="1">
    <source>
        <dbReference type="SAM" id="MobiDB-lite"/>
    </source>
</evidence>
<feature type="region of interest" description="Disordered" evidence="1">
    <location>
        <begin position="53"/>
        <end position="94"/>
    </location>
</feature>
<comment type="caution">
    <text evidence="2">The sequence shown here is derived from an EMBL/GenBank/DDBJ whole genome shotgun (WGS) entry which is preliminary data.</text>
</comment>
<sequence>MHRARACPKSFDRRATSRRGNRAMFLWCESSDRMAYNLRCRTFRQELLDETAEIPAEVEEDEENGRNESEENSECEYSNATDATSDSDMNMDGA</sequence>
<protein>
    <submittedName>
        <fullName evidence="2">Uncharacterized protein</fullName>
    </submittedName>
</protein>
<accession>A0AA39KGE8</accession>
<gene>
    <name evidence="2" type="ORF">PV327_010059</name>
</gene>
<reference evidence="2" key="2">
    <citation type="submission" date="2023-03" db="EMBL/GenBank/DDBJ databases">
        <authorList>
            <person name="Inwood S.N."/>
            <person name="Skelly J.G."/>
            <person name="Guhlin J."/>
            <person name="Harrop T.W.R."/>
            <person name="Goldson S.G."/>
            <person name="Dearden P.K."/>
        </authorList>
    </citation>
    <scope>NUCLEOTIDE SEQUENCE</scope>
    <source>
        <strain evidence="2">Lincoln</strain>
        <tissue evidence="2">Whole body</tissue>
    </source>
</reference>
<reference evidence="2" key="1">
    <citation type="journal article" date="2023" name="bioRxiv">
        <title>Scaffold-level genome assemblies of two parasitoid biocontrol wasps reveal the parthenogenesis mechanism and an associated novel virus.</title>
        <authorList>
            <person name="Inwood S."/>
            <person name="Skelly J."/>
            <person name="Guhlin J."/>
            <person name="Harrop T."/>
            <person name="Goldson S."/>
            <person name="Dearden P."/>
        </authorList>
    </citation>
    <scope>NUCLEOTIDE SEQUENCE</scope>
    <source>
        <strain evidence="2">Lincoln</strain>
        <tissue evidence="2">Whole body</tissue>
    </source>
</reference>
<dbReference type="EMBL" id="JAQQBR010001835">
    <property type="protein sequence ID" value="KAK0161604.1"/>
    <property type="molecule type" value="Genomic_DNA"/>
</dbReference>
<dbReference type="Proteomes" id="UP001168972">
    <property type="component" value="Unassembled WGS sequence"/>
</dbReference>
<name>A0AA39KGE8_MICHY</name>
<evidence type="ECO:0000313" key="3">
    <source>
        <dbReference type="Proteomes" id="UP001168972"/>
    </source>
</evidence>
<organism evidence="2 3">
    <name type="scientific">Microctonus hyperodae</name>
    <name type="common">Parasitoid wasp</name>
    <dbReference type="NCBI Taxonomy" id="165561"/>
    <lineage>
        <taxon>Eukaryota</taxon>
        <taxon>Metazoa</taxon>
        <taxon>Ecdysozoa</taxon>
        <taxon>Arthropoda</taxon>
        <taxon>Hexapoda</taxon>
        <taxon>Insecta</taxon>
        <taxon>Pterygota</taxon>
        <taxon>Neoptera</taxon>
        <taxon>Endopterygota</taxon>
        <taxon>Hymenoptera</taxon>
        <taxon>Apocrita</taxon>
        <taxon>Ichneumonoidea</taxon>
        <taxon>Braconidae</taxon>
        <taxon>Euphorinae</taxon>
        <taxon>Microctonus</taxon>
    </lineage>
</organism>
<feature type="compositionally biased region" description="Acidic residues" evidence="1">
    <location>
        <begin position="53"/>
        <end position="63"/>
    </location>
</feature>
<evidence type="ECO:0000313" key="2">
    <source>
        <dbReference type="EMBL" id="KAK0161604.1"/>
    </source>
</evidence>
<keyword evidence="3" id="KW-1185">Reference proteome</keyword>